<evidence type="ECO:0000256" key="6">
    <source>
        <dbReference type="ARBA" id="ARBA00022832"/>
    </source>
</evidence>
<dbReference type="GO" id="GO:0051790">
    <property type="term" value="P:short-chain fatty acid biosynthetic process"/>
    <property type="evidence" value="ECO:0007669"/>
    <property type="project" value="Ensembl"/>
</dbReference>
<evidence type="ECO:0000256" key="15">
    <source>
        <dbReference type="ARBA" id="ARBA00049109"/>
    </source>
</evidence>
<evidence type="ECO:0000313" key="22">
    <source>
        <dbReference type="Ensembl" id="ENSACAP00000008650.4"/>
    </source>
</evidence>
<dbReference type="Gene3D" id="3.40.47.10">
    <property type="match status" value="2"/>
</dbReference>
<dbReference type="InParanoid" id="H9GEE9"/>
<dbReference type="Pfam" id="PF02801">
    <property type="entry name" value="Ketoacyl-synt_C"/>
    <property type="match status" value="1"/>
</dbReference>
<dbReference type="GO" id="GO:0006633">
    <property type="term" value="P:fatty acid biosynthetic process"/>
    <property type="evidence" value="ECO:0000318"/>
    <property type="project" value="GO_Central"/>
</dbReference>
<evidence type="ECO:0000256" key="14">
    <source>
        <dbReference type="ARBA" id="ARBA00048506"/>
    </source>
</evidence>
<dbReference type="InterPro" id="IPR017568">
    <property type="entry name" value="3-oxoacyl-ACP_synth-2"/>
</dbReference>
<dbReference type="GO" id="GO:0005739">
    <property type="term" value="C:mitochondrion"/>
    <property type="evidence" value="ECO:0000318"/>
    <property type="project" value="GO_Central"/>
</dbReference>
<dbReference type="InterPro" id="IPR018201">
    <property type="entry name" value="Ketoacyl_synth_AS"/>
</dbReference>
<comment type="catalytic activity">
    <reaction evidence="17">
        <text>octanoyl-[ACP] + malonyl-[ACP] + H(+) = 3-oxodecanoyl-[ACP] + holo-[ACP] + CO2</text>
        <dbReference type="Rhea" id="RHEA:41852"/>
        <dbReference type="Rhea" id="RHEA-COMP:9623"/>
        <dbReference type="Rhea" id="RHEA-COMP:9636"/>
        <dbReference type="Rhea" id="RHEA-COMP:9637"/>
        <dbReference type="Rhea" id="RHEA-COMP:9685"/>
        <dbReference type="ChEBI" id="CHEBI:15378"/>
        <dbReference type="ChEBI" id="CHEBI:16526"/>
        <dbReference type="ChEBI" id="CHEBI:64479"/>
        <dbReference type="ChEBI" id="CHEBI:78449"/>
        <dbReference type="ChEBI" id="CHEBI:78463"/>
        <dbReference type="ChEBI" id="CHEBI:78464"/>
    </reaction>
    <physiologicalReaction direction="left-to-right" evidence="17">
        <dbReference type="Rhea" id="RHEA:41853"/>
    </physiologicalReaction>
</comment>
<evidence type="ECO:0000256" key="5">
    <source>
        <dbReference type="ARBA" id="ARBA00022679"/>
    </source>
</evidence>
<dbReference type="NCBIfam" id="NF005589">
    <property type="entry name" value="PRK07314.1"/>
    <property type="match status" value="1"/>
</dbReference>
<dbReference type="SMART" id="SM00825">
    <property type="entry name" value="PKS_KS"/>
    <property type="match status" value="1"/>
</dbReference>
<dbReference type="FunFam" id="3.40.47.10:FF:000024">
    <property type="entry name" value="3-oxoacyl-[acyl-carrier-protein] synthase, mitochondrial"/>
    <property type="match status" value="1"/>
</dbReference>
<dbReference type="NCBIfam" id="TIGR03150">
    <property type="entry name" value="fabF"/>
    <property type="match status" value="1"/>
</dbReference>
<sequence>MKACKYINTLLDLFLSSRIAAVMHLRCAKDLLKTAYFSLHSSQTHRSLRAIKRCLSSGTILRDRRRVVVTGIGLVSPLGVGAQLVWNNLLQGNCGIIALEEEEYSTVPCKVAACVPKGTGEGEFHGESYVSKSESKAMSSATVMAIGAADLALKDSGWHPQSDLDCLHAGVAIGMGMVPLEEISNTALMFKTKGYNKVSPFFVPKILVNMAAGHISIKHQLKGPNHAVSTACTTGAHAVGDAFRFVAYGDADVMLAGGTEACISPLSLAGFARARALSTSFNSSPKLACRPFHSLREGFVMGEGAAVLVLEEYQHAVQRGAKIYAEILGYGLSGDACHITAPNPDGDGAFRCMSAAIKDAGIRPEDVTYINAHATSTPLGDAAENQAIKRLFKEHAYSLAVSSTKGATGHLLGAAGAIEAAFTVLACHHGILPPTLNLDQTEPPFDLNYVPLVPQEWSNEKCRIGLSNSFGFGGTNATLCFANV</sequence>
<gene>
    <name evidence="22" type="primary">OXSM</name>
</gene>
<evidence type="ECO:0000259" key="21">
    <source>
        <dbReference type="PROSITE" id="PS52004"/>
    </source>
</evidence>
<dbReference type="HOGENOM" id="CLU_000022_69_2_1"/>
<keyword evidence="23" id="KW-1185">Reference proteome</keyword>
<dbReference type="CDD" id="cd00834">
    <property type="entry name" value="KAS_I_II"/>
    <property type="match status" value="1"/>
</dbReference>
<evidence type="ECO:0000256" key="13">
    <source>
        <dbReference type="ARBA" id="ARBA00047578"/>
    </source>
</evidence>
<dbReference type="Proteomes" id="UP000001646">
    <property type="component" value="Unplaced"/>
</dbReference>
<evidence type="ECO:0000256" key="19">
    <source>
        <dbReference type="ARBA" id="ARBA00072686"/>
    </source>
</evidence>
<keyword evidence="9" id="KW-0012">Acyltransferase</keyword>
<dbReference type="eggNOG" id="KOG1394">
    <property type="taxonomic scope" value="Eukaryota"/>
</dbReference>
<reference evidence="22" key="1">
    <citation type="submission" date="2009-12" db="EMBL/GenBank/DDBJ databases">
        <title>The Genome Sequence of Anolis carolinensis (Green Anole Lizard).</title>
        <authorList>
            <consortium name="The Genome Sequencing Platform"/>
            <person name="Di Palma F."/>
            <person name="Alfoldi J."/>
            <person name="Heiman D."/>
            <person name="Young S."/>
            <person name="Grabherr M."/>
            <person name="Johnson J."/>
            <person name="Lander E.S."/>
            <person name="Lindblad-Toh K."/>
        </authorList>
    </citation>
    <scope>NUCLEOTIDE SEQUENCE [LARGE SCALE GENOMIC DNA]</scope>
    <source>
        <strain evidence="22">JBL SC #1</strain>
    </source>
</reference>
<feature type="domain" description="Ketosynthase family 3 (KS3)" evidence="21">
    <location>
        <begin position="64"/>
        <end position="483"/>
    </location>
</feature>
<name>H9GEE9_ANOCA</name>
<evidence type="ECO:0000256" key="2">
    <source>
        <dbReference type="ARBA" id="ARBA00008467"/>
    </source>
</evidence>
<dbReference type="InterPro" id="IPR020841">
    <property type="entry name" value="PKS_Beta-ketoAc_synthase_dom"/>
</dbReference>
<dbReference type="PROSITE" id="PS52004">
    <property type="entry name" value="KS3_2"/>
    <property type="match status" value="1"/>
</dbReference>
<dbReference type="AlphaFoldDB" id="H9GEE9"/>
<comment type="catalytic activity">
    <reaction evidence="15">
        <text>decanoyl-[ACP] + malonyl-[ACP] + H(+) = 3-oxododecanoyl-[ACP] + holo-[ACP] + CO2</text>
        <dbReference type="Rhea" id="RHEA:41868"/>
        <dbReference type="Rhea" id="RHEA-COMP:9623"/>
        <dbReference type="Rhea" id="RHEA-COMP:9640"/>
        <dbReference type="Rhea" id="RHEA-COMP:9641"/>
        <dbReference type="Rhea" id="RHEA-COMP:9685"/>
        <dbReference type="ChEBI" id="CHEBI:15378"/>
        <dbReference type="ChEBI" id="CHEBI:16526"/>
        <dbReference type="ChEBI" id="CHEBI:64479"/>
        <dbReference type="ChEBI" id="CHEBI:78449"/>
        <dbReference type="ChEBI" id="CHEBI:78468"/>
        <dbReference type="ChEBI" id="CHEBI:78469"/>
    </reaction>
    <physiologicalReaction direction="left-to-right" evidence="15">
        <dbReference type="Rhea" id="RHEA:41869"/>
    </physiologicalReaction>
</comment>
<dbReference type="EC" id="2.3.1.41" evidence="3"/>
<comment type="catalytic activity">
    <reaction evidence="14">
        <text>a fatty acyl-[ACP] + malonyl-[ACP] + H(+) = a 3-oxoacyl-[ACP] + holo-[ACP] + CO2</text>
        <dbReference type="Rhea" id="RHEA:22836"/>
        <dbReference type="Rhea" id="RHEA-COMP:9623"/>
        <dbReference type="Rhea" id="RHEA-COMP:9685"/>
        <dbReference type="Rhea" id="RHEA-COMP:9916"/>
        <dbReference type="Rhea" id="RHEA-COMP:14125"/>
        <dbReference type="ChEBI" id="CHEBI:15378"/>
        <dbReference type="ChEBI" id="CHEBI:16526"/>
        <dbReference type="ChEBI" id="CHEBI:64479"/>
        <dbReference type="ChEBI" id="CHEBI:78449"/>
        <dbReference type="ChEBI" id="CHEBI:78776"/>
        <dbReference type="ChEBI" id="CHEBI:138651"/>
        <dbReference type="EC" id="2.3.1.41"/>
    </reaction>
    <physiologicalReaction direction="left-to-right" evidence="14">
        <dbReference type="Rhea" id="RHEA:22837"/>
    </physiologicalReaction>
</comment>
<dbReference type="GO" id="GO:0004315">
    <property type="term" value="F:3-oxoacyl-[acyl-carrier-protein] synthase activity"/>
    <property type="evidence" value="ECO:0000318"/>
    <property type="project" value="GO_Central"/>
</dbReference>
<dbReference type="GeneTree" id="ENSGT00940000157768"/>
<dbReference type="InterPro" id="IPR000794">
    <property type="entry name" value="Beta-ketoacyl_synthase"/>
</dbReference>
<evidence type="ECO:0000256" key="11">
    <source>
        <dbReference type="ARBA" id="ARBA00047394"/>
    </source>
</evidence>
<comment type="catalytic activity">
    <reaction evidence="12">
        <text>tetradecanoyl-[ACP] + malonyl-[ACP] + H(+) = 3-oxohexadecanoyl-[ACP] + holo-[ACP] + CO2</text>
        <dbReference type="Rhea" id="RHEA:41900"/>
        <dbReference type="Rhea" id="RHEA-COMP:9623"/>
        <dbReference type="Rhea" id="RHEA-COMP:9648"/>
        <dbReference type="Rhea" id="RHEA-COMP:9649"/>
        <dbReference type="Rhea" id="RHEA-COMP:9685"/>
        <dbReference type="ChEBI" id="CHEBI:15378"/>
        <dbReference type="ChEBI" id="CHEBI:16526"/>
        <dbReference type="ChEBI" id="CHEBI:64479"/>
        <dbReference type="ChEBI" id="CHEBI:78449"/>
        <dbReference type="ChEBI" id="CHEBI:78477"/>
        <dbReference type="ChEBI" id="CHEBI:78478"/>
    </reaction>
    <physiologicalReaction direction="left-to-right" evidence="12">
        <dbReference type="Rhea" id="RHEA:41901"/>
    </physiologicalReaction>
</comment>
<evidence type="ECO:0000313" key="23">
    <source>
        <dbReference type="Proteomes" id="UP000001646"/>
    </source>
</evidence>
<evidence type="ECO:0000256" key="3">
    <source>
        <dbReference type="ARBA" id="ARBA00013191"/>
    </source>
</evidence>
<comment type="catalytic activity">
    <reaction evidence="13">
        <text>dodecanoyl-[ACP] + malonyl-[ACP] + H(+) = 3-oxotetradecanoyl-[ACP] + holo-[ACP] + CO2</text>
        <dbReference type="Rhea" id="RHEA:41884"/>
        <dbReference type="Rhea" id="RHEA-COMP:9623"/>
        <dbReference type="Rhea" id="RHEA-COMP:9644"/>
        <dbReference type="Rhea" id="RHEA-COMP:9645"/>
        <dbReference type="Rhea" id="RHEA-COMP:9685"/>
        <dbReference type="ChEBI" id="CHEBI:15378"/>
        <dbReference type="ChEBI" id="CHEBI:16526"/>
        <dbReference type="ChEBI" id="CHEBI:64479"/>
        <dbReference type="ChEBI" id="CHEBI:65264"/>
        <dbReference type="ChEBI" id="CHEBI:78449"/>
        <dbReference type="ChEBI" id="CHEBI:78473"/>
    </reaction>
    <physiologicalReaction direction="left-to-right" evidence="13">
        <dbReference type="Rhea" id="RHEA:41885"/>
    </physiologicalReaction>
</comment>
<dbReference type="Bgee" id="ENSACAG00000008846">
    <property type="expression patterns" value="Expressed in embryonic post-anal tail and 12 other cell types or tissues"/>
</dbReference>
<dbReference type="GO" id="GO:0005829">
    <property type="term" value="C:cytosol"/>
    <property type="evidence" value="ECO:0007669"/>
    <property type="project" value="Ensembl"/>
</dbReference>
<keyword evidence="5 20" id="KW-0808">Transferase</keyword>
<dbReference type="PROSITE" id="PS00606">
    <property type="entry name" value="KS3_1"/>
    <property type="match status" value="1"/>
</dbReference>
<evidence type="ECO:0000256" key="10">
    <source>
        <dbReference type="ARBA" id="ARBA00044350"/>
    </source>
</evidence>
<comment type="catalytic activity">
    <reaction evidence="11">
        <text>hexanoyl-[ACP] + malonyl-[ACP] + H(+) = 3-oxooctanoyl-[ACP] + holo-[ACP] + CO2</text>
        <dbReference type="Rhea" id="RHEA:41836"/>
        <dbReference type="Rhea" id="RHEA-COMP:9623"/>
        <dbReference type="Rhea" id="RHEA-COMP:9632"/>
        <dbReference type="Rhea" id="RHEA-COMP:9633"/>
        <dbReference type="Rhea" id="RHEA-COMP:9685"/>
        <dbReference type="ChEBI" id="CHEBI:15378"/>
        <dbReference type="ChEBI" id="CHEBI:16526"/>
        <dbReference type="ChEBI" id="CHEBI:64479"/>
        <dbReference type="ChEBI" id="CHEBI:78449"/>
        <dbReference type="ChEBI" id="CHEBI:78459"/>
        <dbReference type="ChEBI" id="CHEBI:78460"/>
    </reaction>
    <physiologicalReaction direction="left-to-right" evidence="11">
        <dbReference type="Rhea" id="RHEA:41837"/>
    </physiologicalReaction>
</comment>
<dbReference type="SUPFAM" id="SSF53901">
    <property type="entry name" value="Thiolase-like"/>
    <property type="match status" value="2"/>
</dbReference>
<comment type="catalytic activity">
    <reaction evidence="16">
        <text>butanoyl-[ACP] + malonyl-[ACP] + H(+) = 3-oxohexanoyl-[ACP] + holo-[ACP] + CO2</text>
        <dbReference type="Rhea" id="RHEA:41820"/>
        <dbReference type="Rhea" id="RHEA-COMP:9623"/>
        <dbReference type="Rhea" id="RHEA-COMP:9628"/>
        <dbReference type="Rhea" id="RHEA-COMP:9629"/>
        <dbReference type="Rhea" id="RHEA-COMP:9685"/>
        <dbReference type="ChEBI" id="CHEBI:15378"/>
        <dbReference type="ChEBI" id="CHEBI:16526"/>
        <dbReference type="ChEBI" id="CHEBI:64479"/>
        <dbReference type="ChEBI" id="CHEBI:78449"/>
        <dbReference type="ChEBI" id="CHEBI:78454"/>
        <dbReference type="ChEBI" id="CHEBI:78456"/>
    </reaction>
    <physiologicalReaction direction="left-to-right" evidence="16">
        <dbReference type="Rhea" id="RHEA:41821"/>
    </physiologicalReaction>
</comment>
<evidence type="ECO:0000256" key="16">
    <source>
        <dbReference type="ARBA" id="ARBA00049449"/>
    </source>
</evidence>
<evidence type="ECO:0000256" key="4">
    <source>
        <dbReference type="ARBA" id="ARBA00022516"/>
    </source>
</evidence>
<keyword evidence="8" id="KW-0275">Fatty acid biosynthesis</keyword>
<comment type="function">
    <text evidence="18">May play a role in the biosynthesis of lipoic acid as well as longer chain fatty acids required for optimal mitochondrial function.</text>
</comment>
<dbReference type="PANTHER" id="PTHR11712:SF336">
    <property type="entry name" value="3-OXOACYL-[ACYL-CARRIER-PROTEIN] SYNTHASE, MITOCHONDRIAL"/>
    <property type="match status" value="1"/>
</dbReference>
<comment type="pathway">
    <text evidence="1">Lipid metabolism; fatty acid biosynthesis.</text>
</comment>
<reference evidence="22" key="3">
    <citation type="submission" date="2025-09" db="UniProtKB">
        <authorList>
            <consortium name="Ensembl"/>
        </authorList>
    </citation>
    <scope>IDENTIFICATION</scope>
</reference>
<proteinExistence type="inferred from homology"/>
<dbReference type="InterPro" id="IPR014030">
    <property type="entry name" value="Ketoacyl_synth_N"/>
</dbReference>
<evidence type="ECO:0000256" key="12">
    <source>
        <dbReference type="ARBA" id="ARBA00047451"/>
    </source>
</evidence>
<evidence type="ECO:0000256" key="7">
    <source>
        <dbReference type="ARBA" id="ARBA00023098"/>
    </source>
</evidence>
<dbReference type="GO" id="GO:0051792">
    <property type="term" value="P:medium-chain fatty acid biosynthetic process"/>
    <property type="evidence" value="ECO:0007669"/>
    <property type="project" value="Ensembl"/>
</dbReference>
<accession>H9GEE9</accession>
<dbReference type="Pfam" id="PF00109">
    <property type="entry name" value="ketoacyl-synt"/>
    <property type="match status" value="1"/>
</dbReference>
<keyword evidence="7" id="KW-0443">Lipid metabolism</keyword>
<keyword evidence="6" id="KW-0276">Fatty acid metabolism</keyword>
<evidence type="ECO:0000256" key="17">
    <source>
        <dbReference type="ARBA" id="ARBA00049533"/>
    </source>
</evidence>
<evidence type="ECO:0000256" key="8">
    <source>
        <dbReference type="ARBA" id="ARBA00023160"/>
    </source>
</evidence>
<keyword evidence="4" id="KW-0444">Lipid biosynthesis</keyword>
<dbReference type="InterPro" id="IPR016039">
    <property type="entry name" value="Thiolase-like"/>
</dbReference>
<dbReference type="PANTHER" id="PTHR11712">
    <property type="entry name" value="POLYKETIDE SYNTHASE-RELATED"/>
    <property type="match status" value="1"/>
</dbReference>
<comment type="similarity">
    <text evidence="2 20">Belongs to the thiolase-like superfamily. Beta-ketoacyl-ACP synthases family.</text>
</comment>
<organism evidence="22 23">
    <name type="scientific">Anolis carolinensis</name>
    <name type="common">Green anole</name>
    <name type="synonym">American chameleon</name>
    <dbReference type="NCBI Taxonomy" id="28377"/>
    <lineage>
        <taxon>Eukaryota</taxon>
        <taxon>Metazoa</taxon>
        <taxon>Chordata</taxon>
        <taxon>Craniata</taxon>
        <taxon>Vertebrata</taxon>
        <taxon>Euteleostomi</taxon>
        <taxon>Lepidosauria</taxon>
        <taxon>Squamata</taxon>
        <taxon>Bifurcata</taxon>
        <taxon>Unidentata</taxon>
        <taxon>Episquamata</taxon>
        <taxon>Toxicofera</taxon>
        <taxon>Iguania</taxon>
        <taxon>Dactyloidae</taxon>
        <taxon>Anolis</taxon>
    </lineage>
</organism>
<dbReference type="GO" id="GO:0006637">
    <property type="term" value="P:acyl-CoA metabolic process"/>
    <property type="evidence" value="ECO:0007669"/>
    <property type="project" value="Ensembl"/>
</dbReference>
<evidence type="ECO:0000256" key="18">
    <source>
        <dbReference type="ARBA" id="ARBA00054575"/>
    </source>
</evidence>
<evidence type="ECO:0000256" key="20">
    <source>
        <dbReference type="RuleBase" id="RU003694"/>
    </source>
</evidence>
<reference evidence="22" key="2">
    <citation type="submission" date="2025-08" db="UniProtKB">
        <authorList>
            <consortium name="Ensembl"/>
        </authorList>
    </citation>
    <scope>IDENTIFICATION</scope>
</reference>
<evidence type="ECO:0000256" key="9">
    <source>
        <dbReference type="ARBA" id="ARBA00023315"/>
    </source>
</evidence>
<dbReference type="STRING" id="28377.ENSACAP00000008650"/>
<protein>
    <recommendedName>
        <fullName evidence="19">3-oxoacyl-[acyl-carrier-protein] synthase, mitochondrial</fullName>
        <ecNumber evidence="3">2.3.1.41</ecNumber>
    </recommendedName>
    <alternativeName>
        <fullName evidence="10">Beta-ketoacyl-ACP synthase</fullName>
    </alternativeName>
</protein>
<evidence type="ECO:0000256" key="1">
    <source>
        <dbReference type="ARBA" id="ARBA00005194"/>
    </source>
</evidence>
<dbReference type="InterPro" id="IPR014031">
    <property type="entry name" value="Ketoacyl_synth_C"/>
</dbReference>
<dbReference type="Ensembl" id="ENSACAT00000008834.4">
    <property type="protein sequence ID" value="ENSACAP00000008650.4"/>
    <property type="gene ID" value="ENSACAG00000008846.4"/>
</dbReference>
<dbReference type="FunFam" id="3.40.47.10:FF:000015">
    <property type="entry name" value="3-oxoacyl-[acyl-carrier-protein] synthase, mitochondrial"/>
    <property type="match status" value="1"/>
</dbReference>